<evidence type="ECO:0000313" key="2">
    <source>
        <dbReference type="EMBL" id="MBB6733976.1"/>
    </source>
</evidence>
<feature type="coiled-coil region" evidence="1">
    <location>
        <begin position="6"/>
        <end position="47"/>
    </location>
</feature>
<accession>A0A7X0SQ76</accession>
<dbReference type="RefSeq" id="WP_185131624.1">
    <property type="nucleotide sequence ID" value="NZ_JACJVO010000031.1"/>
</dbReference>
<dbReference type="AlphaFoldDB" id="A0A7X0SQ76"/>
<reference evidence="2 3" key="1">
    <citation type="submission" date="2020-08" db="EMBL/GenBank/DDBJ databases">
        <title>Cohnella phylogeny.</title>
        <authorList>
            <person name="Dunlap C."/>
        </authorList>
    </citation>
    <scope>NUCLEOTIDE SEQUENCE [LARGE SCALE GENOMIC DNA]</scope>
    <source>
        <strain evidence="2 3">CBP 2801</strain>
    </source>
</reference>
<sequence length="134" mass="15774">MRRFTVQEANELLPELKRDLHRLQTLLDEYEEQKVELQRRKNTLASYTPESGGMDPFFEVEGRLDFMRLEVQLMVDNFERKGVLLKMVQPGLIDFPAIVDGEDALICWKEGEERASHYHGWHDGFRGRKPLPED</sequence>
<keyword evidence="3" id="KW-1185">Reference proteome</keyword>
<evidence type="ECO:0000256" key="1">
    <source>
        <dbReference type="SAM" id="Coils"/>
    </source>
</evidence>
<name>A0A7X0SQ76_9BACL</name>
<organism evidence="2 3">
    <name type="scientific">Cohnella zeiphila</name>
    <dbReference type="NCBI Taxonomy" id="2761120"/>
    <lineage>
        <taxon>Bacteria</taxon>
        <taxon>Bacillati</taxon>
        <taxon>Bacillota</taxon>
        <taxon>Bacilli</taxon>
        <taxon>Bacillales</taxon>
        <taxon>Paenibacillaceae</taxon>
        <taxon>Cohnella</taxon>
    </lineage>
</organism>
<dbReference type="EMBL" id="JACJVO010000031">
    <property type="protein sequence ID" value="MBB6733976.1"/>
    <property type="molecule type" value="Genomic_DNA"/>
</dbReference>
<dbReference type="Proteomes" id="UP000564644">
    <property type="component" value="Unassembled WGS sequence"/>
</dbReference>
<gene>
    <name evidence="2" type="ORF">H7C18_23915</name>
</gene>
<evidence type="ECO:0000313" key="3">
    <source>
        <dbReference type="Proteomes" id="UP000564644"/>
    </source>
</evidence>
<protein>
    <submittedName>
        <fullName evidence="2">DUF2203 domain-containing protein</fullName>
    </submittedName>
</protein>
<dbReference type="InterPro" id="IPR018699">
    <property type="entry name" value="DUF2203"/>
</dbReference>
<comment type="caution">
    <text evidence="2">The sequence shown here is derived from an EMBL/GenBank/DDBJ whole genome shotgun (WGS) entry which is preliminary data.</text>
</comment>
<proteinExistence type="predicted"/>
<keyword evidence="1" id="KW-0175">Coiled coil</keyword>
<dbReference type="Pfam" id="PF09969">
    <property type="entry name" value="DUF2203"/>
    <property type="match status" value="1"/>
</dbReference>
<dbReference type="PIRSF" id="PIRSF016498">
    <property type="entry name" value="UCP016498"/>
    <property type="match status" value="1"/>
</dbReference>